<dbReference type="InterPro" id="IPR006043">
    <property type="entry name" value="NCS2"/>
</dbReference>
<keyword evidence="5 6" id="KW-0472">Membrane</keyword>
<sequence length="270" mass="28940">MPSVSVGGVVGMTAAVIASIVESIGDYHTCAKMSERTTPPVHAVSRAVACEGVGCILAGVFGTSSGTASYTGNIILVGITRVASRRVIQVSGLLMLLTGMCGKLCSAFATIPLPVLGSCLMFMFALVTGVGLSPLQHVNLKSKRNLFVIGFPIFIGLAVPGWLEQNPGAIQTGWQIVDQGLISLLKTSMFLGGMCGMILDNTIPGTIAERGLTHWDYYQQSFSTSSAEPVDPCYDFPFGMTQLKRWKWTRWVPFLPTFSGFHKKQQPESP</sequence>
<dbReference type="Proteomes" id="UP000770661">
    <property type="component" value="Unassembled WGS sequence"/>
</dbReference>
<comment type="subcellular location">
    <subcellularLocation>
        <location evidence="1">Membrane</location>
        <topology evidence="1">Multi-pass membrane protein</topology>
    </subcellularLocation>
</comment>
<reference evidence="7" key="1">
    <citation type="submission" date="2020-07" db="EMBL/GenBank/DDBJ databases">
        <title>The High-quality genome of the commercially important snow crab, Chionoecetes opilio.</title>
        <authorList>
            <person name="Jeong J.-H."/>
            <person name="Ryu S."/>
        </authorList>
    </citation>
    <scope>NUCLEOTIDE SEQUENCE</scope>
    <source>
        <strain evidence="7">MADBK_172401_WGS</strain>
        <tissue evidence="7">Digestive gland</tissue>
    </source>
</reference>
<dbReference type="GO" id="GO:0022857">
    <property type="term" value="F:transmembrane transporter activity"/>
    <property type="evidence" value="ECO:0007669"/>
    <property type="project" value="InterPro"/>
</dbReference>
<protein>
    <submittedName>
        <fullName evidence="7">Solute carrier family 23 member 1</fullName>
    </submittedName>
</protein>
<evidence type="ECO:0000256" key="4">
    <source>
        <dbReference type="ARBA" id="ARBA00022989"/>
    </source>
</evidence>
<comment type="similarity">
    <text evidence="2">Belongs to the nucleobase:cation symporter-2 (NCS2) (TC 2.A.40) family.</text>
</comment>
<evidence type="ECO:0000313" key="8">
    <source>
        <dbReference type="Proteomes" id="UP000770661"/>
    </source>
</evidence>
<evidence type="ECO:0000256" key="2">
    <source>
        <dbReference type="ARBA" id="ARBA00008821"/>
    </source>
</evidence>
<organism evidence="7 8">
    <name type="scientific">Chionoecetes opilio</name>
    <name type="common">Atlantic snow crab</name>
    <name type="synonym">Cancer opilio</name>
    <dbReference type="NCBI Taxonomy" id="41210"/>
    <lineage>
        <taxon>Eukaryota</taxon>
        <taxon>Metazoa</taxon>
        <taxon>Ecdysozoa</taxon>
        <taxon>Arthropoda</taxon>
        <taxon>Crustacea</taxon>
        <taxon>Multicrustacea</taxon>
        <taxon>Malacostraca</taxon>
        <taxon>Eumalacostraca</taxon>
        <taxon>Eucarida</taxon>
        <taxon>Decapoda</taxon>
        <taxon>Pleocyemata</taxon>
        <taxon>Brachyura</taxon>
        <taxon>Eubrachyura</taxon>
        <taxon>Majoidea</taxon>
        <taxon>Majidae</taxon>
        <taxon>Chionoecetes</taxon>
    </lineage>
</organism>
<dbReference type="GO" id="GO:0016020">
    <property type="term" value="C:membrane"/>
    <property type="evidence" value="ECO:0007669"/>
    <property type="project" value="UniProtKB-SubCell"/>
</dbReference>
<keyword evidence="8" id="KW-1185">Reference proteome</keyword>
<evidence type="ECO:0000256" key="6">
    <source>
        <dbReference type="SAM" id="Phobius"/>
    </source>
</evidence>
<evidence type="ECO:0000313" key="7">
    <source>
        <dbReference type="EMBL" id="KAG0715797.1"/>
    </source>
</evidence>
<dbReference type="OrthoDB" id="1641903at2759"/>
<evidence type="ECO:0000256" key="5">
    <source>
        <dbReference type="ARBA" id="ARBA00023136"/>
    </source>
</evidence>
<keyword evidence="4 6" id="KW-1133">Transmembrane helix</keyword>
<dbReference type="AlphaFoldDB" id="A0A8J4XY32"/>
<proteinExistence type="inferred from homology"/>
<evidence type="ECO:0000256" key="1">
    <source>
        <dbReference type="ARBA" id="ARBA00004141"/>
    </source>
</evidence>
<gene>
    <name evidence="7" type="primary">Slc23a1_2</name>
    <name evidence="7" type="ORF">GWK47_011119</name>
</gene>
<dbReference type="EMBL" id="JACEEZ010019388">
    <property type="protein sequence ID" value="KAG0715797.1"/>
    <property type="molecule type" value="Genomic_DNA"/>
</dbReference>
<name>A0A8J4XY32_CHIOP</name>
<comment type="caution">
    <text evidence="7">The sequence shown here is derived from an EMBL/GenBank/DDBJ whole genome shotgun (WGS) entry which is preliminary data.</text>
</comment>
<evidence type="ECO:0000256" key="3">
    <source>
        <dbReference type="ARBA" id="ARBA00022692"/>
    </source>
</evidence>
<accession>A0A8J4XY32</accession>
<feature type="transmembrane region" description="Helical" evidence="6">
    <location>
        <begin position="115"/>
        <end position="133"/>
    </location>
</feature>
<keyword evidence="3 6" id="KW-0812">Transmembrane</keyword>
<dbReference type="Pfam" id="PF00860">
    <property type="entry name" value="Xan_ur_permease"/>
    <property type="match status" value="1"/>
</dbReference>
<dbReference type="PANTHER" id="PTHR11119">
    <property type="entry name" value="XANTHINE-URACIL / VITAMIN C PERMEASE FAMILY MEMBER"/>
    <property type="match status" value="1"/>
</dbReference>
<feature type="transmembrane region" description="Helical" evidence="6">
    <location>
        <begin position="145"/>
        <end position="163"/>
    </location>
</feature>